<evidence type="ECO:0000256" key="1">
    <source>
        <dbReference type="PROSITE-ProRule" id="PRU00339"/>
    </source>
</evidence>
<dbReference type="Gene3D" id="1.25.40.10">
    <property type="entry name" value="Tetratricopeptide repeat domain"/>
    <property type="match status" value="1"/>
</dbReference>
<dbReference type="AlphaFoldDB" id="A0A6A7WAN2"/>
<evidence type="ECO:0000313" key="2">
    <source>
        <dbReference type="EMBL" id="MQP11510.1"/>
    </source>
</evidence>
<dbReference type="InterPro" id="IPR011990">
    <property type="entry name" value="TPR-like_helical_dom_sf"/>
</dbReference>
<gene>
    <name evidence="2" type="ORF">F7D20_05900</name>
</gene>
<dbReference type="OrthoDB" id="1122525at2"/>
<protein>
    <submittedName>
        <fullName evidence="2">Tetratricopeptide repeat protein</fullName>
    </submittedName>
</protein>
<dbReference type="InterPro" id="IPR019734">
    <property type="entry name" value="TPR_rpt"/>
</dbReference>
<reference evidence="2 3" key="1">
    <citation type="submission" date="2019-09" db="EMBL/GenBank/DDBJ databases">
        <title>Distinct polysaccharide growth profiles of human intestinal Prevotella copri isolates.</title>
        <authorList>
            <person name="Fehlner-Peach H."/>
            <person name="Magnabosco C."/>
            <person name="Raghavan V."/>
            <person name="Scher J.U."/>
            <person name="Tett A."/>
            <person name="Cox L.M."/>
            <person name="Gottsegen C."/>
            <person name="Watters A."/>
            <person name="Wiltshire- Gordon J.D."/>
            <person name="Segata N."/>
            <person name="Bonneau R."/>
            <person name="Littman D.R."/>
        </authorList>
    </citation>
    <scope>NUCLEOTIDE SEQUENCE [LARGE SCALE GENOMIC DNA]</scope>
    <source>
        <strain evidence="3">iAQ1173</strain>
    </source>
</reference>
<accession>A0A6A7WAN2</accession>
<evidence type="ECO:0000313" key="3">
    <source>
        <dbReference type="Proteomes" id="UP000384372"/>
    </source>
</evidence>
<organism evidence="2 3">
    <name type="scientific">Segatella copri</name>
    <dbReference type="NCBI Taxonomy" id="165179"/>
    <lineage>
        <taxon>Bacteria</taxon>
        <taxon>Pseudomonadati</taxon>
        <taxon>Bacteroidota</taxon>
        <taxon>Bacteroidia</taxon>
        <taxon>Bacteroidales</taxon>
        <taxon>Prevotellaceae</taxon>
        <taxon>Segatella</taxon>
    </lineage>
</organism>
<dbReference type="SUPFAM" id="SSF48452">
    <property type="entry name" value="TPR-like"/>
    <property type="match status" value="1"/>
</dbReference>
<dbReference type="Proteomes" id="UP000384372">
    <property type="component" value="Unassembled WGS sequence"/>
</dbReference>
<keyword evidence="1" id="KW-0802">TPR repeat</keyword>
<keyword evidence="3" id="KW-1185">Reference proteome</keyword>
<dbReference type="RefSeq" id="WP_022251674.1">
    <property type="nucleotide sequence ID" value="NZ_JAHOER010000027.1"/>
</dbReference>
<feature type="repeat" description="TPR" evidence="1">
    <location>
        <begin position="3"/>
        <end position="36"/>
    </location>
</feature>
<comment type="caution">
    <text evidence="2">The sequence shown here is derived from an EMBL/GenBank/DDBJ whole genome shotgun (WGS) entry which is preliminary data.</text>
</comment>
<dbReference type="EMBL" id="VZAD01000051">
    <property type="protein sequence ID" value="MQP11510.1"/>
    <property type="molecule type" value="Genomic_DNA"/>
</dbReference>
<dbReference type="SMART" id="SM00028">
    <property type="entry name" value="TPR"/>
    <property type="match status" value="1"/>
</dbReference>
<name>A0A6A7WAN2_9BACT</name>
<dbReference type="Pfam" id="PF00515">
    <property type="entry name" value="TPR_1"/>
    <property type="match status" value="1"/>
</dbReference>
<sequence>MTAQEYYLQGNAYRKQGDYKHALDCYMEAIALDPDSPAVVAKEMLDNILGFYCKDYYNP</sequence>
<dbReference type="PROSITE" id="PS50005">
    <property type="entry name" value="TPR"/>
    <property type="match status" value="1"/>
</dbReference>
<proteinExistence type="predicted"/>
<dbReference type="PROSITE" id="PS50293">
    <property type="entry name" value="TPR_REGION"/>
    <property type="match status" value="1"/>
</dbReference>